<comment type="similarity">
    <text evidence="2 8">Belongs to the glycosyl hydrolase 27 family.</text>
</comment>
<keyword evidence="6 8" id="KW-1015">Disulfide bond</keyword>
<evidence type="ECO:0000256" key="6">
    <source>
        <dbReference type="ARBA" id="ARBA00023157"/>
    </source>
</evidence>
<evidence type="ECO:0000256" key="3">
    <source>
        <dbReference type="ARBA" id="ARBA00012755"/>
    </source>
</evidence>
<dbReference type="InterPro" id="IPR000111">
    <property type="entry name" value="Glyco_hydro_27/36_CS"/>
</dbReference>
<dbReference type="Proteomes" id="UP001148482">
    <property type="component" value="Unassembled WGS sequence"/>
</dbReference>
<evidence type="ECO:0000256" key="9">
    <source>
        <dbReference type="SAM" id="SignalP"/>
    </source>
</evidence>
<evidence type="ECO:0000256" key="5">
    <source>
        <dbReference type="ARBA" id="ARBA00022801"/>
    </source>
</evidence>
<evidence type="ECO:0000313" key="11">
    <source>
        <dbReference type="EMBL" id="MCX2836615.1"/>
    </source>
</evidence>
<sequence length="401" mass="45750">MKNNIILLLFLTISLNTFAQKFDGLAETPPMGWNSWNTFATDINEQLVKDIADKFVELGLKDAGYEYIVLDDGWMTRERDENGDLVPDPEKFPNGMKAVADYVHSKGLKFGLYGDAGTKTCAGYPGNRGYEYQDAKKYAEWGVDFLKYDWCSTGKQNAEASYTTMRDALYKAGRPVVLSICEWGDNEPWKWAQDIGHLWRVTGDIINCWDCEVGHGTWSSWGIWPIINMRSNIRKAAGPGQWNDYDMMEVGNGFTDAENRSHFAMWSMLTSPLVMGNDLRTASKETVKTLANKEVIAVNQDKLGIPALRFTNEGDFEIWVKPLADDEWAMVIVNMADAPRTIDFDWNKHQIGDDLHNRQLDIKNKKYKIRDLYNHNDIGDTSKNLKATIDSHDVLMVRLRK</sequence>
<dbReference type="PANTHER" id="PTHR11452">
    <property type="entry name" value="ALPHA-GALACTOSIDASE/ALPHA-N-ACETYLGALACTOSAMINIDASE"/>
    <property type="match status" value="1"/>
</dbReference>
<dbReference type="SUPFAM" id="SSF51445">
    <property type="entry name" value="(Trans)glycosidases"/>
    <property type="match status" value="1"/>
</dbReference>
<evidence type="ECO:0000256" key="2">
    <source>
        <dbReference type="ARBA" id="ARBA00009743"/>
    </source>
</evidence>
<dbReference type="InterPro" id="IPR013785">
    <property type="entry name" value="Aldolase_TIM"/>
</dbReference>
<accession>A0A9X3HZ71</accession>
<feature type="chain" id="PRO_5040784171" description="Alpha-galactosidase" evidence="9">
    <location>
        <begin position="20"/>
        <end position="401"/>
    </location>
</feature>
<organism evidence="11 12">
    <name type="scientific">Salinimicrobium profundisediminis</name>
    <dbReference type="NCBI Taxonomy" id="2994553"/>
    <lineage>
        <taxon>Bacteria</taxon>
        <taxon>Pseudomonadati</taxon>
        <taxon>Bacteroidota</taxon>
        <taxon>Flavobacteriia</taxon>
        <taxon>Flavobacteriales</taxon>
        <taxon>Flavobacteriaceae</taxon>
        <taxon>Salinimicrobium</taxon>
    </lineage>
</organism>
<evidence type="ECO:0000256" key="1">
    <source>
        <dbReference type="ARBA" id="ARBA00001255"/>
    </source>
</evidence>
<dbReference type="PANTHER" id="PTHR11452:SF75">
    <property type="entry name" value="ALPHA-GALACTOSIDASE MEL1"/>
    <property type="match status" value="1"/>
</dbReference>
<dbReference type="InterPro" id="IPR002241">
    <property type="entry name" value="Glyco_hydro_27"/>
</dbReference>
<dbReference type="Gene3D" id="2.60.40.1180">
    <property type="entry name" value="Golgi alpha-mannosidase II"/>
    <property type="match status" value="1"/>
</dbReference>
<dbReference type="EC" id="3.2.1.22" evidence="3 8"/>
<keyword evidence="5 8" id="KW-0378">Hydrolase</keyword>
<evidence type="ECO:0000256" key="7">
    <source>
        <dbReference type="ARBA" id="ARBA00023295"/>
    </source>
</evidence>
<feature type="signal peptide" evidence="9">
    <location>
        <begin position="1"/>
        <end position="19"/>
    </location>
</feature>
<dbReference type="Pfam" id="PF17801">
    <property type="entry name" value="Melibiase_C"/>
    <property type="match status" value="1"/>
</dbReference>
<reference evidence="11" key="1">
    <citation type="submission" date="2022-11" db="EMBL/GenBank/DDBJ databases">
        <title>Salinimicrobium profundisediminis sp. nov., isolated from deep-sea sediment of the Mariana Trench.</title>
        <authorList>
            <person name="Fu H."/>
        </authorList>
    </citation>
    <scope>NUCLEOTIDE SEQUENCE</scope>
    <source>
        <strain evidence="11">MT39</strain>
    </source>
</reference>
<dbReference type="FunFam" id="3.20.20.70:FF:000202">
    <property type="entry name" value="Alpha-galactosidase"/>
    <property type="match status" value="1"/>
</dbReference>
<evidence type="ECO:0000259" key="10">
    <source>
        <dbReference type="Pfam" id="PF17801"/>
    </source>
</evidence>
<dbReference type="SUPFAM" id="SSF51011">
    <property type="entry name" value="Glycosyl hydrolase domain"/>
    <property type="match status" value="1"/>
</dbReference>
<keyword evidence="12" id="KW-1185">Reference proteome</keyword>
<dbReference type="InterPro" id="IPR013780">
    <property type="entry name" value="Glyco_hydro_b"/>
</dbReference>
<gene>
    <name evidence="11" type="ORF">OQ279_00505</name>
</gene>
<dbReference type="PRINTS" id="PR00740">
    <property type="entry name" value="GLHYDRLASE27"/>
</dbReference>
<comment type="catalytic activity">
    <reaction evidence="1 8">
        <text>Hydrolysis of terminal, non-reducing alpha-D-galactose residues in alpha-D-galactosides, including galactose oligosaccharides, galactomannans and galactolipids.</text>
        <dbReference type="EC" id="3.2.1.22"/>
    </reaction>
</comment>
<evidence type="ECO:0000256" key="4">
    <source>
        <dbReference type="ARBA" id="ARBA00022729"/>
    </source>
</evidence>
<dbReference type="GO" id="GO:0004557">
    <property type="term" value="F:alpha-galactosidase activity"/>
    <property type="evidence" value="ECO:0007669"/>
    <property type="project" value="UniProtKB-EC"/>
</dbReference>
<dbReference type="AlphaFoldDB" id="A0A9X3HZ71"/>
<dbReference type="PROSITE" id="PS00512">
    <property type="entry name" value="ALPHA_GALACTOSIDASE"/>
    <property type="match status" value="1"/>
</dbReference>
<protein>
    <recommendedName>
        <fullName evidence="3 8">Alpha-galactosidase</fullName>
        <ecNumber evidence="3 8">3.2.1.22</ecNumber>
    </recommendedName>
    <alternativeName>
        <fullName evidence="8">Melibiase</fullName>
    </alternativeName>
</protein>
<name>A0A9X3HZ71_9FLAO</name>
<dbReference type="Gene3D" id="3.20.20.70">
    <property type="entry name" value="Aldolase class I"/>
    <property type="match status" value="1"/>
</dbReference>
<proteinExistence type="inferred from homology"/>
<dbReference type="EMBL" id="JAPJDA010000001">
    <property type="protein sequence ID" value="MCX2836615.1"/>
    <property type="molecule type" value="Genomic_DNA"/>
</dbReference>
<comment type="caution">
    <text evidence="11">The sequence shown here is derived from an EMBL/GenBank/DDBJ whole genome shotgun (WGS) entry which is preliminary data.</text>
</comment>
<keyword evidence="4 9" id="KW-0732">Signal</keyword>
<dbReference type="CDD" id="cd14792">
    <property type="entry name" value="GH27"/>
    <property type="match status" value="1"/>
</dbReference>
<dbReference type="InterPro" id="IPR017853">
    <property type="entry name" value="GH"/>
</dbReference>
<feature type="domain" description="Alpha galactosidase C-terminal" evidence="10">
    <location>
        <begin position="313"/>
        <end position="399"/>
    </location>
</feature>
<dbReference type="InterPro" id="IPR041233">
    <property type="entry name" value="Melibiase_C"/>
</dbReference>
<dbReference type="RefSeq" id="WP_266067790.1">
    <property type="nucleotide sequence ID" value="NZ_JAPJDA010000001.1"/>
</dbReference>
<dbReference type="Pfam" id="PF16499">
    <property type="entry name" value="Melibiase_2"/>
    <property type="match status" value="1"/>
</dbReference>
<evidence type="ECO:0000313" key="12">
    <source>
        <dbReference type="Proteomes" id="UP001148482"/>
    </source>
</evidence>
<keyword evidence="7 8" id="KW-0326">Glycosidase</keyword>
<dbReference type="GO" id="GO:0016052">
    <property type="term" value="P:carbohydrate catabolic process"/>
    <property type="evidence" value="ECO:0007669"/>
    <property type="project" value="UniProtKB-ARBA"/>
</dbReference>
<evidence type="ECO:0000256" key="8">
    <source>
        <dbReference type="RuleBase" id="RU361168"/>
    </source>
</evidence>